<dbReference type="Pfam" id="PF07230">
    <property type="entry name" value="Portal_T4"/>
    <property type="match status" value="1"/>
</dbReference>
<dbReference type="EMBL" id="BK015829">
    <property type="protein sequence ID" value="DAE27163.1"/>
    <property type="molecule type" value="Genomic_DNA"/>
</dbReference>
<accession>A0A8S5R7N2</accession>
<protein>
    <submittedName>
        <fullName evidence="1">Portal protein gp20 PROTEIN.63A</fullName>
    </submittedName>
</protein>
<proteinExistence type="predicted"/>
<reference evidence="1" key="1">
    <citation type="journal article" date="2021" name="Proc. Natl. Acad. Sci. U.S.A.">
        <title>A Catalog of Tens of Thousands of Viruses from Human Metagenomes Reveals Hidden Associations with Chronic Diseases.</title>
        <authorList>
            <person name="Tisza M.J."/>
            <person name="Buck C.B."/>
        </authorList>
    </citation>
    <scope>NUCLEOTIDE SEQUENCE</scope>
    <source>
        <strain evidence="1">CtnRj46</strain>
    </source>
</reference>
<name>A0A8S5R7N2_9VIRU</name>
<organism evidence="1">
    <name type="scientific">virus sp. ctnRj46</name>
    <dbReference type="NCBI Taxonomy" id="2826814"/>
    <lineage>
        <taxon>Viruses</taxon>
    </lineage>
</organism>
<sequence>MTFVHASIEDNSSRTPEEVEIFLDTNDLNTKSQSYTYTVKRGQSLLYSSFKAWREMMLLQNALLLNRITKSSVIRIVGVEVGDMPKENVGPHLMSIKSLME</sequence>
<evidence type="ECO:0000313" key="1">
    <source>
        <dbReference type="EMBL" id="DAE27163.1"/>
    </source>
</evidence>
<dbReference type="InterPro" id="IPR010823">
    <property type="entry name" value="Portal_Gp20"/>
</dbReference>